<dbReference type="Gene3D" id="2.70.70.10">
    <property type="entry name" value="Glucose Permease (Domain IIA)"/>
    <property type="match status" value="1"/>
</dbReference>
<feature type="domain" description="M23ase beta-sheet core" evidence="3">
    <location>
        <begin position="335"/>
        <end position="429"/>
    </location>
</feature>
<reference evidence="4" key="1">
    <citation type="submission" date="2016-10" db="EMBL/GenBank/DDBJ databases">
        <authorList>
            <person name="de Groot N.N."/>
        </authorList>
    </citation>
    <scope>NUCLEOTIDE SEQUENCE</scope>
</reference>
<feature type="transmembrane region" description="Helical" evidence="2">
    <location>
        <begin position="12"/>
        <end position="30"/>
    </location>
</feature>
<sequence length="456" mass="51722">MRRKQNNSSIGVLFILILIVAAGLYVYFSATFERVPPQVMLENSNGYWNLKKPLKIKISDASGVKSYKIIMQTKDGDKTLQYEQLLVPKKELNLEVAPPRGFYRMKDKVIKLIVQAQDVSKWNFFKGNLAQQIFALKIDKKRPNVNIVTNSYKISKGGAALVVFKVDDENLKDIYILSNHNKHFKAEPFYKEGYYIALLAWPVADSGFKATVVATDAAGNIAKAYVPLYLKNKTYRVSKIKLSDKFLDGKIAQLSDEFEETQGVENRLERFKIINEDIRAKNEKLIHDITSKVPTEMINDFKMKRMYPLKNAAVVAHFGDHRKYYYHGKFISEAYHLGLDLASYAMAPIKTQNGGVVVFADFNGLYGNMLALSHGLGLYTIYGHCSSFDVTKGENVPPNSKIANTGKTGYAMGDHLHFGILVQGIEVRPQEWMDKHWIKLNISDIIKSAKKIIDQQ</sequence>
<evidence type="ECO:0000259" key="3">
    <source>
        <dbReference type="Pfam" id="PF01551"/>
    </source>
</evidence>
<name>A0A1W1BWH4_9ZZZZ</name>
<keyword evidence="1" id="KW-0732">Signal</keyword>
<dbReference type="GO" id="GO:0004222">
    <property type="term" value="F:metalloendopeptidase activity"/>
    <property type="evidence" value="ECO:0007669"/>
    <property type="project" value="TreeGrafter"/>
</dbReference>
<proteinExistence type="predicted"/>
<evidence type="ECO:0000313" key="4">
    <source>
        <dbReference type="EMBL" id="SFV57802.1"/>
    </source>
</evidence>
<dbReference type="InterPro" id="IPR011055">
    <property type="entry name" value="Dup_hybrid_motif"/>
</dbReference>
<protein>
    <submittedName>
        <fullName evidence="4">Peptidase, M23/M37 family</fullName>
    </submittedName>
</protein>
<organism evidence="4">
    <name type="scientific">hydrothermal vent metagenome</name>
    <dbReference type="NCBI Taxonomy" id="652676"/>
    <lineage>
        <taxon>unclassified sequences</taxon>
        <taxon>metagenomes</taxon>
        <taxon>ecological metagenomes</taxon>
    </lineage>
</organism>
<accession>A0A1W1BWH4</accession>
<dbReference type="InterPro" id="IPR050570">
    <property type="entry name" value="Cell_wall_metabolism_enzyme"/>
</dbReference>
<dbReference type="PANTHER" id="PTHR21666:SF289">
    <property type="entry name" value="L-ALA--D-GLU ENDOPEPTIDASE"/>
    <property type="match status" value="1"/>
</dbReference>
<dbReference type="AlphaFoldDB" id="A0A1W1BWH4"/>
<evidence type="ECO:0000256" key="2">
    <source>
        <dbReference type="SAM" id="Phobius"/>
    </source>
</evidence>
<dbReference type="CDD" id="cd12797">
    <property type="entry name" value="M23_peptidase"/>
    <property type="match status" value="1"/>
</dbReference>
<dbReference type="EMBL" id="FPHK01000029">
    <property type="protein sequence ID" value="SFV57802.1"/>
    <property type="molecule type" value="Genomic_DNA"/>
</dbReference>
<evidence type="ECO:0000256" key="1">
    <source>
        <dbReference type="ARBA" id="ARBA00022729"/>
    </source>
</evidence>
<keyword evidence="2" id="KW-0472">Membrane</keyword>
<dbReference type="InterPro" id="IPR016047">
    <property type="entry name" value="M23ase_b-sheet_dom"/>
</dbReference>
<gene>
    <name evidence="4" type="ORF">MNB_SM-6-1146</name>
</gene>
<keyword evidence="2" id="KW-1133">Transmembrane helix</keyword>
<dbReference type="Pfam" id="PF01551">
    <property type="entry name" value="Peptidase_M23"/>
    <property type="match status" value="1"/>
</dbReference>
<keyword evidence="2" id="KW-0812">Transmembrane</keyword>
<dbReference type="SUPFAM" id="SSF51261">
    <property type="entry name" value="Duplicated hybrid motif"/>
    <property type="match status" value="1"/>
</dbReference>
<dbReference type="PANTHER" id="PTHR21666">
    <property type="entry name" value="PEPTIDASE-RELATED"/>
    <property type="match status" value="1"/>
</dbReference>